<keyword evidence="1" id="KW-0472">Membrane</keyword>
<evidence type="ECO:0000256" key="1">
    <source>
        <dbReference type="SAM" id="Phobius"/>
    </source>
</evidence>
<name>A0A1X2Z2Q0_BIFAD</name>
<proteinExistence type="predicted"/>
<dbReference type="EMBL" id="LNKD01000001">
    <property type="protein sequence ID" value="OSG88688.1"/>
    <property type="molecule type" value="Genomic_DNA"/>
</dbReference>
<dbReference type="AlphaFoldDB" id="A0A1X2Z2Q0"/>
<evidence type="ECO:0000313" key="3">
    <source>
        <dbReference type="Proteomes" id="UP000193377"/>
    </source>
</evidence>
<keyword evidence="1" id="KW-1133">Transmembrane helix</keyword>
<accession>A0A1X2Z2Q0</accession>
<feature type="transmembrane region" description="Helical" evidence="1">
    <location>
        <begin position="6"/>
        <end position="30"/>
    </location>
</feature>
<organism evidence="2 3">
    <name type="scientific">Bifidobacterium adolescentis</name>
    <dbReference type="NCBI Taxonomy" id="1680"/>
    <lineage>
        <taxon>Bacteria</taxon>
        <taxon>Bacillati</taxon>
        <taxon>Actinomycetota</taxon>
        <taxon>Actinomycetes</taxon>
        <taxon>Bifidobacteriales</taxon>
        <taxon>Bifidobacteriaceae</taxon>
        <taxon>Bifidobacterium</taxon>
    </lineage>
</organism>
<feature type="transmembrane region" description="Helical" evidence="1">
    <location>
        <begin position="42"/>
        <end position="59"/>
    </location>
</feature>
<sequence>MKYLLLILVPSSILQWLLLLVCGVGGWFLFSTQFKTSKKSIAMVNVLGAVCGIAFFYGLKNGLGGLSDMFMSLSGKYVYGYPHSQVPLINAFIAIPRIFIGVFCMCVAYGLYQPVSEEEGEEYRRQSQQNEAKEVEQALNQTIDQIGVVFNLLKAEPGRPNYHGYRLVNEDCGGQPDPLWNTMNPANIQQARSQYRLYGNPGGGLSQSNFTNNEIQSGQKGEQILANMITGNCPNVVSFWSLHGLNEQHQFTDADIDCVIAGQDRQGKTHLWFVDAKNYKGNADTAYRNLTPDQLLRISVSQRAFETGVDGRPDLKLSANMNWQRDMWDFMFNGKPVEVEWLVCMVPTSDKGVPDVTGVMWPGDIPCVTPEELVRRVNAVDLDSTQNLPLDWLDTLKRHVKH</sequence>
<gene>
    <name evidence="2" type="ORF">B0487_1607</name>
</gene>
<protein>
    <submittedName>
        <fullName evidence="2">Ftsk solute binding protein, Zinc ribbon domain</fullName>
    </submittedName>
</protein>
<dbReference type="RefSeq" id="WP_085393293.1">
    <property type="nucleotide sequence ID" value="NZ_LNKD01000001.1"/>
</dbReference>
<evidence type="ECO:0000313" key="2">
    <source>
        <dbReference type="EMBL" id="OSG88688.1"/>
    </source>
</evidence>
<dbReference type="Proteomes" id="UP000193377">
    <property type="component" value="Unassembled WGS sequence"/>
</dbReference>
<feature type="transmembrane region" description="Helical" evidence="1">
    <location>
        <begin position="88"/>
        <end position="112"/>
    </location>
</feature>
<comment type="caution">
    <text evidence="2">The sequence shown here is derived from an EMBL/GenBank/DDBJ whole genome shotgun (WGS) entry which is preliminary data.</text>
</comment>
<reference evidence="2 3" key="1">
    <citation type="journal article" date="2016" name="Sci. Rep.">
        <title>Evaluation of genetic diversity among strains of the human gut commensal Bifidobacterium adolescentis.</title>
        <authorList>
            <person name="Duranti S."/>
            <person name="Milani C."/>
            <person name="Lugli G.A."/>
            <person name="Mancabelli L."/>
            <person name="Turroni F."/>
            <person name="Ferrario C."/>
            <person name="Mangifesta M."/>
            <person name="Viappiani A."/>
            <person name="Sanchez B."/>
            <person name="Margolles A."/>
            <person name="van Sinderen D."/>
            <person name="Ventura M."/>
        </authorList>
    </citation>
    <scope>NUCLEOTIDE SEQUENCE [LARGE SCALE GENOMIC DNA]</scope>
    <source>
        <strain evidence="2 3">487B</strain>
    </source>
</reference>
<keyword evidence="1" id="KW-0812">Transmembrane</keyword>